<evidence type="ECO:0000313" key="2">
    <source>
        <dbReference type="EMBL" id="AYL98007.1"/>
    </source>
</evidence>
<keyword evidence="1" id="KW-1133">Transmembrane helix</keyword>
<organism evidence="2 3">
    <name type="scientific">Mucilaginibacter celer</name>
    <dbReference type="NCBI Taxonomy" id="2305508"/>
    <lineage>
        <taxon>Bacteria</taxon>
        <taxon>Pseudomonadati</taxon>
        <taxon>Bacteroidota</taxon>
        <taxon>Sphingobacteriia</taxon>
        <taxon>Sphingobacteriales</taxon>
        <taxon>Sphingobacteriaceae</taxon>
        <taxon>Mucilaginibacter</taxon>
    </lineage>
</organism>
<dbReference type="KEGG" id="muh:HYN43_023150"/>
<keyword evidence="1" id="KW-0472">Membrane</keyword>
<dbReference type="RefSeq" id="WP_119406289.1">
    <property type="nucleotide sequence ID" value="NZ_CP032869.1"/>
</dbReference>
<dbReference type="AlphaFoldDB" id="A0A494VQY6"/>
<evidence type="ECO:0000256" key="1">
    <source>
        <dbReference type="SAM" id="Phobius"/>
    </source>
</evidence>
<feature type="transmembrane region" description="Helical" evidence="1">
    <location>
        <begin position="12"/>
        <end position="33"/>
    </location>
</feature>
<dbReference type="EMBL" id="CP032869">
    <property type="protein sequence ID" value="AYL98007.1"/>
    <property type="molecule type" value="Genomic_DNA"/>
</dbReference>
<protein>
    <submittedName>
        <fullName evidence="2">Uncharacterized protein</fullName>
    </submittedName>
</protein>
<gene>
    <name evidence="2" type="ORF">HYN43_023150</name>
</gene>
<name>A0A494VQY6_9SPHI</name>
<accession>A0A494VQY6</accession>
<dbReference type="Proteomes" id="UP000270046">
    <property type="component" value="Chromosome"/>
</dbReference>
<sequence length="160" mass="18478">MNNDGTNRRWFYSWPALFVSIVIVLFFILIYSVKNKNKTPGNREITAPDLLKLINSNPADYTTELNKIIPGWTFNPDKNRWINPQRQSALAIRMNELRLMEPVKYYNSFSTYLESHNFNLISISAPAGTSKATKKIFENNDYIFTIEADGQYVMISLAGR</sequence>
<keyword evidence="3" id="KW-1185">Reference proteome</keyword>
<reference evidence="2 3" key="1">
    <citation type="submission" date="2018-10" db="EMBL/GenBank/DDBJ databases">
        <title>Genome sequencing of Mucilaginibacter sp. HYN0043.</title>
        <authorList>
            <person name="Kim M."/>
            <person name="Yi H."/>
        </authorList>
    </citation>
    <scope>NUCLEOTIDE SEQUENCE [LARGE SCALE GENOMIC DNA]</scope>
    <source>
        <strain evidence="2 3">HYN0043</strain>
    </source>
</reference>
<evidence type="ECO:0000313" key="3">
    <source>
        <dbReference type="Proteomes" id="UP000270046"/>
    </source>
</evidence>
<proteinExistence type="predicted"/>
<dbReference type="OrthoDB" id="791056at2"/>
<keyword evidence="1" id="KW-0812">Transmembrane</keyword>